<sequence length="262" mass="29642">MGHPVIQMCSAKLRLALIKADLIPQLVITLNTLSLSFVEKADIHINLMNSITWSIWLASPEGLTQLEIEDHHGQQAARETKQTEASDHFDQFLTPLWPTNTVWILSRQSPSIVAALSFTFAATLSLLPNGSDPSLPFIAVCVDVIAAQDIHVLPHLPSAFWISLAHQLVNLTTPSWLALFEPEGSVGTFLELMGDTQWEWNRTRGDERQMKKTVHRMLQMEGIEDVIDEKLRNRKNRFFVGWLDKASIRWNNLLGMNLSKVE</sequence>
<reference evidence="1 2" key="1">
    <citation type="journal article" date="2022" name="bioRxiv">
        <title>Genomics of Preaxostyla Flagellates Illuminates Evolutionary Transitions and the Path Towards Mitochondrial Loss.</title>
        <authorList>
            <person name="Novak L.V.F."/>
            <person name="Treitli S.C."/>
            <person name="Pyrih J."/>
            <person name="Halakuc P."/>
            <person name="Pipaliya S.V."/>
            <person name="Vacek V."/>
            <person name="Brzon O."/>
            <person name="Soukal P."/>
            <person name="Eme L."/>
            <person name="Dacks J.B."/>
            <person name="Karnkowska A."/>
            <person name="Elias M."/>
            <person name="Hampl V."/>
        </authorList>
    </citation>
    <scope>NUCLEOTIDE SEQUENCE [LARGE SCALE GENOMIC DNA]</scope>
    <source>
        <strain evidence="1">NAU3</strain>
        <tissue evidence="1">Gut</tissue>
    </source>
</reference>
<comment type="caution">
    <text evidence="1">The sequence shown here is derived from an EMBL/GenBank/DDBJ whole genome shotgun (WGS) entry which is preliminary data.</text>
</comment>
<accession>A0ABQ9XXX2</accession>
<dbReference type="Proteomes" id="UP001281761">
    <property type="component" value="Unassembled WGS sequence"/>
</dbReference>
<gene>
    <name evidence="1" type="ORF">BLNAU_8703</name>
</gene>
<name>A0ABQ9XXX2_9EUKA</name>
<evidence type="ECO:0000313" key="2">
    <source>
        <dbReference type="Proteomes" id="UP001281761"/>
    </source>
</evidence>
<dbReference type="EMBL" id="JARBJD010000057">
    <property type="protein sequence ID" value="KAK2956336.1"/>
    <property type="molecule type" value="Genomic_DNA"/>
</dbReference>
<protein>
    <submittedName>
        <fullName evidence="1">Uncharacterized protein</fullName>
    </submittedName>
</protein>
<organism evidence="1 2">
    <name type="scientific">Blattamonas nauphoetae</name>
    <dbReference type="NCBI Taxonomy" id="2049346"/>
    <lineage>
        <taxon>Eukaryota</taxon>
        <taxon>Metamonada</taxon>
        <taxon>Preaxostyla</taxon>
        <taxon>Oxymonadida</taxon>
        <taxon>Blattamonas</taxon>
    </lineage>
</organism>
<keyword evidence="2" id="KW-1185">Reference proteome</keyword>
<proteinExistence type="predicted"/>
<evidence type="ECO:0000313" key="1">
    <source>
        <dbReference type="EMBL" id="KAK2956336.1"/>
    </source>
</evidence>